<keyword evidence="3" id="KW-1185">Reference proteome</keyword>
<protein>
    <submittedName>
        <fullName evidence="2">Uncharacterized protein</fullName>
    </submittedName>
</protein>
<gene>
    <name evidence="2" type="ORF">FR932_05475</name>
</gene>
<feature type="chain" id="PRO_5023832446" evidence="1">
    <location>
        <begin position="22"/>
        <end position="152"/>
    </location>
</feature>
<name>A0A5J6WGX8_MORMI</name>
<dbReference type="RefSeq" id="WP_019439854.1">
    <property type="nucleotide sequence ID" value="NZ_ALOE01000004.1"/>
</dbReference>
<evidence type="ECO:0000256" key="1">
    <source>
        <dbReference type="SAM" id="SignalP"/>
    </source>
</evidence>
<reference evidence="2 3" key="1">
    <citation type="submission" date="2019-09" db="EMBL/GenBank/DDBJ databases">
        <title>Hybrid Assembly of the complete Genome of the Deep-Sea Bacterium Moritella marina from long Nanopore and Illumina reads.</title>
        <authorList>
            <person name="Magin S."/>
            <person name="Georgoulis A."/>
            <person name="Papadimitriou K."/>
            <person name="Iliakis G."/>
            <person name="Vorgias C.E."/>
        </authorList>
    </citation>
    <scope>NUCLEOTIDE SEQUENCE [LARGE SCALE GENOMIC DNA]</scope>
    <source>
        <strain evidence="2 3">MP-1</strain>
    </source>
</reference>
<accession>A0A5J6WGX8</accession>
<dbReference type="Proteomes" id="UP000327424">
    <property type="component" value="Chromosome"/>
</dbReference>
<organism evidence="2 3">
    <name type="scientific">Moritella marina ATCC 15381</name>
    <dbReference type="NCBI Taxonomy" id="1202962"/>
    <lineage>
        <taxon>Bacteria</taxon>
        <taxon>Pseudomonadati</taxon>
        <taxon>Pseudomonadota</taxon>
        <taxon>Gammaproteobacteria</taxon>
        <taxon>Alteromonadales</taxon>
        <taxon>Moritellaceae</taxon>
        <taxon>Moritella</taxon>
    </lineage>
</organism>
<sequence length="152" mass="16714">MNLFNNTLAVCMIAFTAGVNATSLESVNAQDNGVFRAMEELQVNNIKPRNGSVEQDVNADILFLDSGMIKADELTKDMLSKYNAMVIIGDKSHNKTLMINIFGFGIERDVIVISNIHDLKTREVNTYNVGVDTADITVATVLSNVIIKYIAK</sequence>
<proteinExistence type="predicted"/>
<evidence type="ECO:0000313" key="3">
    <source>
        <dbReference type="Proteomes" id="UP000327424"/>
    </source>
</evidence>
<dbReference type="KEGG" id="mmaa:FR932_05475"/>
<dbReference type="EMBL" id="CP044399">
    <property type="protein sequence ID" value="QFI37316.1"/>
    <property type="molecule type" value="Genomic_DNA"/>
</dbReference>
<dbReference type="OrthoDB" id="5902508at2"/>
<keyword evidence="1" id="KW-0732">Signal</keyword>
<feature type="signal peptide" evidence="1">
    <location>
        <begin position="1"/>
        <end position="21"/>
    </location>
</feature>
<dbReference type="AlphaFoldDB" id="A0A5J6WGX8"/>
<evidence type="ECO:0000313" key="2">
    <source>
        <dbReference type="EMBL" id="QFI37316.1"/>
    </source>
</evidence>